<dbReference type="SMART" id="SM00065">
    <property type="entry name" value="GAF"/>
    <property type="match status" value="1"/>
</dbReference>
<accession>A0ABD7V2I5</accession>
<keyword evidence="3" id="KW-0805">Transcription regulation</keyword>
<dbReference type="InterPro" id="IPR011006">
    <property type="entry name" value="CheY-like_superfamily"/>
</dbReference>
<dbReference type="InterPro" id="IPR005561">
    <property type="entry name" value="ANTAR"/>
</dbReference>
<dbReference type="PIRSF" id="PIRSF036625">
    <property type="entry name" value="GAF_ANTAR"/>
    <property type="match status" value="1"/>
</dbReference>
<reference evidence="6 7" key="1">
    <citation type="submission" date="2019-02" db="EMBL/GenBank/DDBJ databases">
        <authorList>
            <consortium name="Pathogen Informatics"/>
        </authorList>
    </citation>
    <scope>NUCLEOTIDE SEQUENCE [LARGE SCALE GENOMIC DNA]</scope>
    <source>
        <strain evidence="6 7">3012STDY6756503</strain>
    </source>
</reference>
<dbReference type="InterPro" id="IPR029016">
    <property type="entry name" value="GAF-like_dom_sf"/>
</dbReference>
<dbReference type="InterPro" id="IPR036388">
    <property type="entry name" value="WH-like_DNA-bd_sf"/>
</dbReference>
<evidence type="ECO:0000313" key="6">
    <source>
        <dbReference type="EMBL" id="VFA88454.1"/>
    </source>
</evidence>
<gene>
    <name evidence="6" type="ORF">NCTC8139_01999</name>
</gene>
<name>A0ABD7V2I5_9ACTN</name>
<evidence type="ECO:0000256" key="4">
    <source>
        <dbReference type="ARBA" id="ARBA00023163"/>
    </source>
</evidence>
<dbReference type="InterPro" id="IPR003018">
    <property type="entry name" value="GAF"/>
</dbReference>
<dbReference type="Gene3D" id="3.30.450.40">
    <property type="match status" value="1"/>
</dbReference>
<dbReference type="RefSeq" id="WP_006901495.1">
    <property type="nucleotide sequence ID" value="NZ_CAACYD010000006.1"/>
</dbReference>
<dbReference type="EMBL" id="CAACYD010000006">
    <property type="protein sequence ID" value="VFA88454.1"/>
    <property type="molecule type" value="Genomic_DNA"/>
</dbReference>
<organism evidence="6 7">
    <name type="scientific">Gordonia paraffinivorans</name>
    <dbReference type="NCBI Taxonomy" id="175628"/>
    <lineage>
        <taxon>Bacteria</taxon>
        <taxon>Bacillati</taxon>
        <taxon>Actinomycetota</taxon>
        <taxon>Actinomycetes</taxon>
        <taxon>Mycobacteriales</taxon>
        <taxon>Gordoniaceae</taxon>
        <taxon>Gordonia</taxon>
    </lineage>
</organism>
<sequence>MSGTDDVAPSVVLAELARDLHAESECGVEAVAPRIARAATDVIEAVEFVGVTLMEGDEVRSTVRSDDVAEQFDRLQQEAGEGPGLDAVRVGRIVHAPDLTSDGRWPELAALVDEKSPVRSALSFELSTRRQGLGALTLTSTSVDGFSDADVERGYALAAHAALAVDAARCHEQFRNALASRDVIGQAKGVIMERFAVDDGRAFELLRELSQSTNIPVAEISRRLTADVGQSADSAKS</sequence>
<evidence type="ECO:0000256" key="1">
    <source>
        <dbReference type="ARBA" id="ARBA00022679"/>
    </source>
</evidence>
<evidence type="ECO:0000256" key="2">
    <source>
        <dbReference type="ARBA" id="ARBA00022777"/>
    </source>
</evidence>
<dbReference type="Pfam" id="PF13185">
    <property type="entry name" value="GAF_2"/>
    <property type="match status" value="1"/>
</dbReference>
<dbReference type="AlphaFoldDB" id="A0ABD7V2I5"/>
<evidence type="ECO:0000313" key="7">
    <source>
        <dbReference type="Proteomes" id="UP000360750"/>
    </source>
</evidence>
<comment type="caution">
    <text evidence="6">The sequence shown here is derived from an EMBL/GenBank/DDBJ whole genome shotgun (WGS) entry which is preliminary data.</text>
</comment>
<dbReference type="Gene3D" id="1.10.10.10">
    <property type="entry name" value="Winged helix-like DNA-binding domain superfamily/Winged helix DNA-binding domain"/>
    <property type="match status" value="1"/>
</dbReference>
<feature type="domain" description="ANTAR" evidence="5">
    <location>
        <begin position="164"/>
        <end position="225"/>
    </location>
</feature>
<dbReference type="InterPro" id="IPR012074">
    <property type="entry name" value="GAF_ANTAR"/>
</dbReference>
<dbReference type="Proteomes" id="UP000360750">
    <property type="component" value="Unassembled WGS sequence"/>
</dbReference>
<dbReference type="Pfam" id="PF03861">
    <property type="entry name" value="ANTAR"/>
    <property type="match status" value="1"/>
</dbReference>
<proteinExistence type="predicted"/>
<keyword evidence="2" id="KW-0418">Kinase</keyword>
<dbReference type="GeneID" id="60750007"/>
<dbReference type="SUPFAM" id="SSF52172">
    <property type="entry name" value="CheY-like"/>
    <property type="match status" value="1"/>
</dbReference>
<keyword evidence="4" id="KW-0804">Transcription</keyword>
<dbReference type="GO" id="GO:0016301">
    <property type="term" value="F:kinase activity"/>
    <property type="evidence" value="ECO:0007669"/>
    <property type="project" value="UniProtKB-KW"/>
</dbReference>
<keyword evidence="1" id="KW-0808">Transferase</keyword>
<protein>
    <submittedName>
        <fullName evidence="6">ANTAR domain</fullName>
    </submittedName>
</protein>
<dbReference type="SMART" id="SM01012">
    <property type="entry name" value="ANTAR"/>
    <property type="match status" value="1"/>
</dbReference>
<dbReference type="SUPFAM" id="SSF55781">
    <property type="entry name" value="GAF domain-like"/>
    <property type="match status" value="1"/>
</dbReference>
<dbReference type="PROSITE" id="PS50921">
    <property type="entry name" value="ANTAR"/>
    <property type="match status" value="1"/>
</dbReference>
<evidence type="ECO:0000256" key="3">
    <source>
        <dbReference type="ARBA" id="ARBA00023015"/>
    </source>
</evidence>
<evidence type="ECO:0000259" key="5">
    <source>
        <dbReference type="PROSITE" id="PS50921"/>
    </source>
</evidence>